<dbReference type="AlphaFoldDB" id="A0A0W0G2Y3"/>
<accession>A0A0W0G2Y3</accession>
<evidence type="ECO:0000313" key="1">
    <source>
        <dbReference type="EMBL" id="KTB42966.1"/>
    </source>
</evidence>
<protein>
    <submittedName>
        <fullName evidence="1">Uncharacterized protein</fullName>
    </submittedName>
</protein>
<gene>
    <name evidence="1" type="ORF">WG66_4458</name>
</gene>
<reference evidence="1 2" key="1">
    <citation type="submission" date="2015-12" db="EMBL/GenBank/DDBJ databases">
        <title>Draft genome sequence of Moniliophthora roreri, the causal agent of frosty pod rot of cacao.</title>
        <authorList>
            <person name="Aime M.C."/>
            <person name="Diaz-Valderrama J.R."/>
            <person name="Kijpornyongpan T."/>
            <person name="Phillips-Mora W."/>
        </authorList>
    </citation>
    <scope>NUCLEOTIDE SEQUENCE [LARGE SCALE GENOMIC DNA]</scope>
    <source>
        <strain evidence="1 2">MCA 2952</strain>
    </source>
</reference>
<sequence length="279" mass="31680">MDSETLRPLNYQTWAEAGKALPPVVSPRKIQCGFGKSSLTVSSTSVSAFGTVQSCDTSAAASLPTLPQGGVLPVGLKTILRPLYLTSQQQSSIIDTYMSCKHTWLEYEENDTVAQDEAKRQLEKFELDYLATKHLESQWTNCWSATTEVGYEGNTWKKRQTIYQYDCGYDQKVWQQKAKEYDAHFKRETTWQRCVPYDFTGCLAHVEVVEFCQGSRTLITRISGILEHNEACCKAEMAWKPAIPLHEHVYEVALDQLVNGTSLTTIKHKNQEMIDARQY</sequence>
<dbReference type="EMBL" id="LATX01001267">
    <property type="protein sequence ID" value="KTB42966.1"/>
    <property type="molecule type" value="Genomic_DNA"/>
</dbReference>
<dbReference type="Proteomes" id="UP000054988">
    <property type="component" value="Unassembled WGS sequence"/>
</dbReference>
<proteinExistence type="predicted"/>
<organism evidence="1 2">
    <name type="scientific">Moniliophthora roreri</name>
    <name type="common">Frosty pod rot fungus</name>
    <name type="synonym">Monilia roreri</name>
    <dbReference type="NCBI Taxonomy" id="221103"/>
    <lineage>
        <taxon>Eukaryota</taxon>
        <taxon>Fungi</taxon>
        <taxon>Dikarya</taxon>
        <taxon>Basidiomycota</taxon>
        <taxon>Agaricomycotina</taxon>
        <taxon>Agaricomycetes</taxon>
        <taxon>Agaricomycetidae</taxon>
        <taxon>Agaricales</taxon>
        <taxon>Marasmiineae</taxon>
        <taxon>Marasmiaceae</taxon>
        <taxon>Moniliophthora</taxon>
    </lineage>
</organism>
<name>A0A0W0G2Y3_MONRR</name>
<comment type="caution">
    <text evidence="1">The sequence shown here is derived from an EMBL/GenBank/DDBJ whole genome shotgun (WGS) entry which is preliminary data.</text>
</comment>
<evidence type="ECO:0000313" key="2">
    <source>
        <dbReference type="Proteomes" id="UP000054988"/>
    </source>
</evidence>